<dbReference type="OrthoDB" id="4321958at2759"/>
<protein>
    <submittedName>
        <fullName evidence="1">Uncharacterized protein</fullName>
    </submittedName>
</protein>
<name>A0A7R8WES3_9CRUS</name>
<dbReference type="AlphaFoldDB" id="A0A7R8WES3"/>
<organism evidence="1">
    <name type="scientific">Cyprideis torosa</name>
    <dbReference type="NCBI Taxonomy" id="163714"/>
    <lineage>
        <taxon>Eukaryota</taxon>
        <taxon>Metazoa</taxon>
        <taxon>Ecdysozoa</taxon>
        <taxon>Arthropoda</taxon>
        <taxon>Crustacea</taxon>
        <taxon>Oligostraca</taxon>
        <taxon>Ostracoda</taxon>
        <taxon>Podocopa</taxon>
        <taxon>Podocopida</taxon>
        <taxon>Cytherocopina</taxon>
        <taxon>Cytheroidea</taxon>
        <taxon>Cytherideidae</taxon>
        <taxon>Cyprideis</taxon>
    </lineage>
</organism>
<accession>A0A7R8WES3</accession>
<gene>
    <name evidence="1" type="ORF">CTOB1V02_LOCUS8196</name>
</gene>
<evidence type="ECO:0000313" key="1">
    <source>
        <dbReference type="EMBL" id="CAD7230335.1"/>
    </source>
</evidence>
<sequence>MVFDGRFSSTVTIGLLISLGFLCIGASARGRSWRTRFAPTNDKYRGLGGYSGGRRMSYLPTYNLRWFQDPAESYLDLLEEELEGADADECKNRACTANEDCCKGDVCVDFTGVIGKCVSSEGRHAKEQCSSDEDCQPGLLCNIDETGEKSCLAEGRGKKHLNEPCDMSSECDISRGLCCQLQRRIRQRARKACLYFKDPLMCIGPVDPSEVVFDIPELPNEKRIYF</sequence>
<dbReference type="EMBL" id="OB662622">
    <property type="protein sequence ID" value="CAD7230335.1"/>
    <property type="molecule type" value="Genomic_DNA"/>
</dbReference>
<proteinExistence type="predicted"/>
<reference evidence="1" key="1">
    <citation type="submission" date="2020-11" db="EMBL/GenBank/DDBJ databases">
        <authorList>
            <person name="Tran Van P."/>
        </authorList>
    </citation>
    <scope>NUCLEOTIDE SEQUENCE</scope>
</reference>